<dbReference type="InterPro" id="IPR015637">
    <property type="entry name" value="MUG/TDG"/>
</dbReference>
<sequence length="337" mass="36483">MAPSSSSASEPSDANSGTPPPPSFKNQLDIRSFMFQAPGAESGAPGGVRRSPRLSTPLRPSSASPSPALSPPARSRNSVSPLKRKALTSDDDPSSSTSTPGSPQESPKRTKSRSKSSGYAPPSTYAHLNHLPDAIAPNLLILFVGLNPGIQTARTGHAYAHPTNLFWRLLHSSGITPRLCSPTEDREMPTLYSLGLTNIVSRPSRNGAELSKAEMDNGVAILETKARMYRPEVMCIVGKSIWESLWRVRHGRGIKKEEFKYGWQEESENIGAVGKAGQKEEERVEGVEYGEGRWKGARVFVASSTSGLAATLSPGEKEHIWRELGEWVEIRRGGEEG</sequence>
<dbReference type="FunFam" id="3.40.470.10:FF:000010">
    <property type="entry name" value="G/U mismatch-specific DNA glycosylase"/>
    <property type="match status" value="1"/>
</dbReference>
<feature type="domain" description="Uracil-DNA glycosylase-like" evidence="5">
    <location>
        <begin position="132"/>
        <end position="325"/>
    </location>
</feature>
<dbReference type="InterPro" id="IPR005122">
    <property type="entry name" value="Uracil-DNA_glycosylase-like"/>
</dbReference>
<dbReference type="SUPFAM" id="SSF52141">
    <property type="entry name" value="Uracil-DNA glycosylase-like"/>
    <property type="match status" value="1"/>
</dbReference>
<dbReference type="EMBL" id="MU865982">
    <property type="protein sequence ID" value="KAK4444086.1"/>
    <property type="molecule type" value="Genomic_DNA"/>
</dbReference>
<proteinExistence type="predicted"/>
<dbReference type="SMART" id="SM00986">
    <property type="entry name" value="UDG"/>
    <property type="match status" value="1"/>
</dbReference>
<reference evidence="6" key="1">
    <citation type="journal article" date="2023" name="Mol. Phylogenet. Evol.">
        <title>Genome-scale phylogeny and comparative genomics of the fungal order Sordariales.</title>
        <authorList>
            <person name="Hensen N."/>
            <person name="Bonometti L."/>
            <person name="Westerberg I."/>
            <person name="Brannstrom I.O."/>
            <person name="Guillou S."/>
            <person name="Cros-Aarteil S."/>
            <person name="Calhoun S."/>
            <person name="Haridas S."/>
            <person name="Kuo A."/>
            <person name="Mondo S."/>
            <person name="Pangilinan J."/>
            <person name="Riley R."/>
            <person name="LaButti K."/>
            <person name="Andreopoulos B."/>
            <person name="Lipzen A."/>
            <person name="Chen C."/>
            <person name="Yan M."/>
            <person name="Daum C."/>
            <person name="Ng V."/>
            <person name="Clum A."/>
            <person name="Steindorff A."/>
            <person name="Ohm R.A."/>
            <person name="Martin F."/>
            <person name="Silar P."/>
            <person name="Natvig D.O."/>
            <person name="Lalanne C."/>
            <person name="Gautier V."/>
            <person name="Ament-Velasquez S.L."/>
            <person name="Kruys A."/>
            <person name="Hutchinson M.I."/>
            <person name="Powell A.J."/>
            <person name="Barry K."/>
            <person name="Miller A.N."/>
            <person name="Grigoriev I.V."/>
            <person name="Debuchy R."/>
            <person name="Gladieux P."/>
            <person name="Hiltunen Thoren M."/>
            <person name="Johannesson H."/>
        </authorList>
    </citation>
    <scope>NUCLEOTIDE SEQUENCE</scope>
    <source>
        <strain evidence="6">PSN243</strain>
    </source>
</reference>
<evidence type="ECO:0000313" key="6">
    <source>
        <dbReference type="EMBL" id="KAK4444086.1"/>
    </source>
</evidence>
<feature type="compositionally biased region" description="Low complexity" evidence="4">
    <location>
        <begin position="53"/>
        <end position="76"/>
    </location>
</feature>
<evidence type="ECO:0000256" key="4">
    <source>
        <dbReference type="SAM" id="MobiDB-lite"/>
    </source>
</evidence>
<dbReference type="GO" id="GO:0006285">
    <property type="term" value="P:base-excision repair, AP site formation"/>
    <property type="evidence" value="ECO:0007669"/>
    <property type="project" value="InterPro"/>
</dbReference>
<dbReference type="AlphaFoldDB" id="A0AAV9G676"/>
<evidence type="ECO:0000256" key="2">
    <source>
        <dbReference type="ARBA" id="ARBA00022801"/>
    </source>
</evidence>
<evidence type="ECO:0000313" key="7">
    <source>
        <dbReference type="Proteomes" id="UP001321760"/>
    </source>
</evidence>
<dbReference type="Pfam" id="PF03167">
    <property type="entry name" value="UDG"/>
    <property type="match status" value="1"/>
</dbReference>
<dbReference type="CDD" id="cd10028">
    <property type="entry name" value="UDG-F2_TDG_MUG"/>
    <property type="match status" value="1"/>
</dbReference>
<dbReference type="Gene3D" id="3.40.470.10">
    <property type="entry name" value="Uracil-DNA glycosylase-like domain"/>
    <property type="match status" value="1"/>
</dbReference>
<keyword evidence="1" id="KW-0227">DNA damage</keyword>
<dbReference type="InterPro" id="IPR036895">
    <property type="entry name" value="Uracil-DNA_glycosylase-like_sf"/>
</dbReference>
<comment type="caution">
    <text evidence="6">The sequence shown here is derived from an EMBL/GenBank/DDBJ whole genome shotgun (WGS) entry which is preliminary data.</text>
</comment>
<name>A0AAV9G676_9PEZI</name>
<feature type="compositionally biased region" description="Low complexity" evidence="4">
    <location>
        <begin position="94"/>
        <end position="103"/>
    </location>
</feature>
<accession>A0AAV9G676</accession>
<feature type="compositionally biased region" description="Low complexity" evidence="4">
    <location>
        <begin position="1"/>
        <end position="16"/>
    </location>
</feature>
<keyword evidence="7" id="KW-1185">Reference proteome</keyword>
<keyword evidence="3" id="KW-0234">DNA repair</keyword>
<evidence type="ECO:0000256" key="3">
    <source>
        <dbReference type="ARBA" id="ARBA00023204"/>
    </source>
</evidence>
<organism evidence="6 7">
    <name type="scientific">Podospora aff. communis PSN243</name>
    <dbReference type="NCBI Taxonomy" id="3040156"/>
    <lineage>
        <taxon>Eukaryota</taxon>
        <taxon>Fungi</taxon>
        <taxon>Dikarya</taxon>
        <taxon>Ascomycota</taxon>
        <taxon>Pezizomycotina</taxon>
        <taxon>Sordariomycetes</taxon>
        <taxon>Sordariomycetidae</taxon>
        <taxon>Sordariales</taxon>
        <taxon>Podosporaceae</taxon>
        <taxon>Podospora</taxon>
    </lineage>
</organism>
<reference evidence="6" key="2">
    <citation type="submission" date="2023-05" db="EMBL/GenBank/DDBJ databases">
        <authorList>
            <consortium name="Lawrence Berkeley National Laboratory"/>
            <person name="Steindorff A."/>
            <person name="Hensen N."/>
            <person name="Bonometti L."/>
            <person name="Westerberg I."/>
            <person name="Brannstrom I.O."/>
            <person name="Guillou S."/>
            <person name="Cros-Aarteil S."/>
            <person name="Calhoun S."/>
            <person name="Haridas S."/>
            <person name="Kuo A."/>
            <person name="Mondo S."/>
            <person name="Pangilinan J."/>
            <person name="Riley R."/>
            <person name="Labutti K."/>
            <person name="Andreopoulos B."/>
            <person name="Lipzen A."/>
            <person name="Chen C."/>
            <person name="Yanf M."/>
            <person name="Daum C."/>
            <person name="Ng V."/>
            <person name="Clum A."/>
            <person name="Ohm R."/>
            <person name="Martin F."/>
            <person name="Silar P."/>
            <person name="Natvig D."/>
            <person name="Lalanne C."/>
            <person name="Gautier V."/>
            <person name="Ament-Velasquez S.L."/>
            <person name="Kruys A."/>
            <person name="Hutchinson M.I."/>
            <person name="Powell A.J."/>
            <person name="Barry K."/>
            <person name="Miller A.N."/>
            <person name="Grigoriev I.V."/>
            <person name="Debuchy R."/>
            <person name="Gladieux P."/>
            <person name="Thoren M.H."/>
            <person name="Johannesson H."/>
        </authorList>
    </citation>
    <scope>NUCLEOTIDE SEQUENCE</scope>
    <source>
        <strain evidence="6">PSN243</strain>
    </source>
</reference>
<dbReference type="GO" id="GO:0004844">
    <property type="term" value="F:uracil DNA N-glycosylase activity"/>
    <property type="evidence" value="ECO:0007669"/>
    <property type="project" value="TreeGrafter"/>
</dbReference>
<evidence type="ECO:0000256" key="1">
    <source>
        <dbReference type="ARBA" id="ARBA00022763"/>
    </source>
</evidence>
<dbReference type="Proteomes" id="UP001321760">
    <property type="component" value="Unassembled WGS sequence"/>
</dbReference>
<dbReference type="SMART" id="SM00987">
    <property type="entry name" value="UreE_C"/>
    <property type="match status" value="1"/>
</dbReference>
<protein>
    <submittedName>
        <fullName evidence="6">G u mismatch-specific uracil dna glycosylase</fullName>
    </submittedName>
</protein>
<feature type="region of interest" description="Disordered" evidence="4">
    <location>
        <begin position="1"/>
        <end position="124"/>
    </location>
</feature>
<keyword evidence="2" id="KW-0378">Hydrolase</keyword>
<dbReference type="PANTHER" id="PTHR12159">
    <property type="entry name" value="G/T AND G/U MISMATCH-SPECIFIC DNA GLYCOSYLASE"/>
    <property type="match status" value="1"/>
</dbReference>
<dbReference type="PANTHER" id="PTHR12159:SF9">
    <property type="entry name" value="G_T MISMATCH-SPECIFIC THYMINE DNA GLYCOSYLASE"/>
    <property type="match status" value="1"/>
</dbReference>
<evidence type="ECO:0000259" key="5">
    <source>
        <dbReference type="SMART" id="SM00986"/>
    </source>
</evidence>
<gene>
    <name evidence="6" type="ORF">QBC34DRAFT_452177</name>
</gene>
<dbReference type="GO" id="GO:0008263">
    <property type="term" value="F:pyrimidine-specific mismatch base pair DNA N-glycosylase activity"/>
    <property type="evidence" value="ECO:0007669"/>
    <property type="project" value="TreeGrafter"/>
</dbReference>